<name>A0A4R5Q752_9PROT</name>
<feature type="domain" description="ABC transporter" evidence="3">
    <location>
        <begin position="260"/>
        <end position="504"/>
    </location>
</feature>
<dbReference type="InterPro" id="IPR027417">
    <property type="entry name" value="P-loop_NTPase"/>
</dbReference>
<reference evidence="4 5" key="1">
    <citation type="journal article" date="2016" name="J. Microbiol.">
        <title>Dankookia rubra gen. nov., sp. nov., an alphaproteobacterium isolated from sediment of a shallow stream.</title>
        <authorList>
            <person name="Kim W.H."/>
            <person name="Kim D.H."/>
            <person name="Kang K."/>
            <person name="Ahn T.Y."/>
        </authorList>
    </citation>
    <scope>NUCLEOTIDE SEQUENCE [LARGE SCALE GENOMIC DNA]</scope>
    <source>
        <strain evidence="4 5">JCM30602</strain>
    </source>
</reference>
<dbReference type="InterPro" id="IPR003593">
    <property type="entry name" value="AAA+_ATPase"/>
</dbReference>
<proteinExistence type="predicted"/>
<dbReference type="EMBL" id="SMSJ01000100">
    <property type="protein sequence ID" value="TDH58712.1"/>
    <property type="molecule type" value="Genomic_DNA"/>
</dbReference>
<dbReference type="RefSeq" id="WP_133292466.1">
    <property type="nucleotide sequence ID" value="NZ_SMSJ01000100.1"/>
</dbReference>
<dbReference type="Proteomes" id="UP000295096">
    <property type="component" value="Unassembled WGS sequence"/>
</dbReference>
<dbReference type="PANTHER" id="PTHR43790:SF4">
    <property type="entry name" value="GUANOSINE IMPORT ATP-BINDING PROTEIN NUPO"/>
    <property type="match status" value="1"/>
</dbReference>
<dbReference type="InterPro" id="IPR003439">
    <property type="entry name" value="ABC_transporter-like_ATP-bd"/>
</dbReference>
<keyword evidence="2 4" id="KW-0067">ATP-binding</keyword>
<dbReference type="Pfam" id="PF00005">
    <property type="entry name" value="ABC_tran"/>
    <property type="match status" value="2"/>
</dbReference>
<evidence type="ECO:0000313" key="4">
    <source>
        <dbReference type="EMBL" id="TDH58712.1"/>
    </source>
</evidence>
<evidence type="ECO:0000256" key="1">
    <source>
        <dbReference type="ARBA" id="ARBA00022741"/>
    </source>
</evidence>
<dbReference type="CDD" id="cd03215">
    <property type="entry name" value="ABC_Carb_Monos_II"/>
    <property type="match status" value="1"/>
</dbReference>
<feature type="domain" description="ABC transporter" evidence="3">
    <location>
        <begin position="7"/>
        <end position="242"/>
    </location>
</feature>
<gene>
    <name evidence="4" type="ORF">E2C06_31145</name>
</gene>
<dbReference type="InterPro" id="IPR050107">
    <property type="entry name" value="ABC_carbohydrate_import_ATPase"/>
</dbReference>
<keyword evidence="1" id="KW-0547">Nucleotide-binding</keyword>
<dbReference type="CDD" id="cd03216">
    <property type="entry name" value="ABC_Carb_Monos_I"/>
    <property type="match status" value="1"/>
</dbReference>
<organism evidence="4 5">
    <name type="scientific">Dankookia rubra</name>
    <dbReference type="NCBI Taxonomy" id="1442381"/>
    <lineage>
        <taxon>Bacteria</taxon>
        <taxon>Pseudomonadati</taxon>
        <taxon>Pseudomonadota</taxon>
        <taxon>Alphaproteobacteria</taxon>
        <taxon>Acetobacterales</taxon>
        <taxon>Roseomonadaceae</taxon>
        <taxon>Dankookia</taxon>
    </lineage>
</organism>
<dbReference type="SUPFAM" id="SSF52540">
    <property type="entry name" value="P-loop containing nucleoside triphosphate hydrolases"/>
    <property type="match status" value="2"/>
</dbReference>
<evidence type="ECO:0000313" key="5">
    <source>
        <dbReference type="Proteomes" id="UP000295096"/>
    </source>
</evidence>
<dbReference type="SMART" id="SM00382">
    <property type="entry name" value="AAA"/>
    <property type="match status" value="1"/>
</dbReference>
<dbReference type="AlphaFoldDB" id="A0A4R5Q752"/>
<keyword evidence="5" id="KW-1185">Reference proteome</keyword>
<comment type="caution">
    <text evidence="4">The sequence shown here is derived from an EMBL/GenBank/DDBJ whole genome shotgun (WGS) entry which is preliminary data.</text>
</comment>
<evidence type="ECO:0000256" key="2">
    <source>
        <dbReference type="ARBA" id="ARBA00022840"/>
    </source>
</evidence>
<sequence length="504" mass="53474">MTTAISVEAIGIDKRFGGFTALDAVSLKVAKGSMHFLLGENGAGKSTLVKCLLGYYRPDAGSFLVDGREVEISRPADADALGLGMVYQHFTLVPAMTVAENLVMSRADVPAVINWAQERVALDAFMRRMPFQVPLDAEVGSLAAGERQKTEILKQLYLERRLLVLDEPTSVLTPQEAEEMLGLVRGLAHSGAITAIVISHKLKEVAKFADEVTVLRRGRRTGGGPAPVLTPADMTAMMIGEPQAPSEPERLGAPEPAPRLELRGVTTVGDQGRAGLEIGSLAVRPREIVGIAGVSGNGQATLVEVLGGQRAPSGGQVLVEGAPYDGSRDLAQARAVRVLPEEPLRNGCVPRMSVTENLNLRGFDRDAGGARCFWLDRGGMVARARRLIGGYRVRAPSAEVPIGVLSGGNVQRCVLARELDGEVRLLIVANPCFGLDVKAVAEVRARIMAARNAGAAVLLVSEDFDEILELADRILVMHGGRVVHETPGPGADAQSIGAHMLGSH</sequence>
<dbReference type="PANTHER" id="PTHR43790">
    <property type="entry name" value="CARBOHYDRATE TRANSPORT ATP-BINDING PROTEIN MG119-RELATED"/>
    <property type="match status" value="1"/>
</dbReference>
<evidence type="ECO:0000259" key="3">
    <source>
        <dbReference type="PROSITE" id="PS50893"/>
    </source>
</evidence>
<accession>A0A4R5Q752</accession>
<dbReference type="OrthoDB" id="9805029at2"/>
<dbReference type="GO" id="GO:0016887">
    <property type="term" value="F:ATP hydrolysis activity"/>
    <property type="evidence" value="ECO:0007669"/>
    <property type="project" value="InterPro"/>
</dbReference>
<dbReference type="GO" id="GO:0005524">
    <property type="term" value="F:ATP binding"/>
    <property type="evidence" value="ECO:0007669"/>
    <property type="project" value="UniProtKB-KW"/>
</dbReference>
<dbReference type="Gene3D" id="3.40.50.300">
    <property type="entry name" value="P-loop containing nucleotide triphosphate hydrolases"/>
    <property type="match status" value="2"/>
</dbReference>
<protein>
    <submittedName>
        <fullName evidence="4">ABC transporter ATP-binding protein</fullName>
    </submittedName>
</protein>
<dbReference type="PROSITE" id="PS50893">
    <property type="entry name" value="ABC_TRANSPORTER_2"/>
    <property type="match status" value="2"/>
</dbReference>